<feature type="active site" description="Proton acceptor" evidence="6">
    <location>
        <position position="180"/>
    </location>
</feature>
<gene>
    <name evidence="6 7" type="primary">panB</name>
    <name evidence="7" type="ORF">V6U78_11765</name>
</gene>
<dbReference type="Pfam" id="PF02548">
    <property type="entry name" value="Pantoate_transf"/>
    <property type="match status" value="1"/>
</dbReference>
<comment type="pathway">
    <text evidence="6">Cofactor biosynthesis; (R)-pantothenate biosynthesis; (R)-pantoate from 3-methyl-2-oxobutanoate: step 1/2.</text>
</comment>
<dbReference type="InterPro" id="IPR015813">
    <property type="entry name" value="Pyrv/PenolPyrv_kinase-like_dom"/>
</dbReference>
<keyword evidence="6" id="KW-0460">Magnesium</keyword>
<feature type="binding site" evidence="6">
    <location>
        <position position="84"/>
    </location>
    <ligand>
        <name>3-methyl-2-oxobutanoate</name>
        <dbReference type="ChEBI" id="CHEBI:11851"/>
    </ligand>
</feature>
<evidence type="ECO:0000256" key="3">
    <source>
        <dbReference type="ARBA" id="ARBA00022655"/>
    </source>
</evidence>
<sequence>MQAVTLSTLKKMKQEQRKFSVVTCYDASFTQRVNEAGIDVILVGDSLGMVLLGHDSTVPVTLSDMVYHTQSVKRANQRCLIMSDLPFMPDASPEKLLENAAALMRAGAHLVKIEGGEWLASGITQLTQRGIPVCAHLGLTPQMVNQLGGYKVQGRGEAGQALIDCAQKLEAAGAALILLECVPSEIGAAVTQAVSCPVIGIGAGPDTDAQVLVLHDLLGITPGKTAKFVKNFMEEASSIPEALSLYHQAVQSGRFPAEEHCFQ</sequence>
<feature type="binding site" evidence="6">
    <location>
        <position position="112"/>
    </location>
    <ligand>
        <name>3-methyl-2-oxobutanoate</name>
        <dbReference type="ChEBI" id="CHEBI:11851"/>
    </ligand>
</feature>
<dbReference type="RefSeq" id="WP_405341070.1">
    <property type="nucleotide sequence ID" value="NZ_JBANFI010000008.1"/>
</dbReference>
<dbReference type="EMBL" id="JBANFI010000008">
    <property type="protein sequence ID" value="MFK7161713.1"/>
    <property type="molecule type" value="Genomic_DNA"/>
</dbReference>
<accession>A0ABW8PZJ4</accession>
<dbReference type="NCBIfam" id="TIGR00222">
    <property type="entry name" value="panB"/>
    <property type="match status" value="1"/>
</dbReference>
<feature type="binding site" evidence="6">
    <location>
        <position position="84"/>
    </location>
    <ligand>
        <name>Mg(2+)</name>
        <dbReference type="ChEBI" id="CHEBI:18420"/>
    </ligand>
</feature>
<keyword evidence="8" id="KW-1185">Reference proteome</keyword>
<dbReference type="Proteomes" id="UP001621714">
    <property type="component" value="Unassembled WGS sequence"/>
</dbReference>
<organism evidence="7 8">
    <name type="scientific">Marinospirillum alkalitolerans</name>
    <dbReference type="NCBI Taxonomy" id="3123374"/>
    <lineage>
        <taxon>Bacteria</taxon>
        <taxon>Pseudomonadati</taxon>
        <taxon>Pseudomonadota</taxon>
        <taxon>Gammaproteobacteria</taxon>
        <taxon>Oceanospirillales</taxon>
        <taxon>Oceanospirillaceae</taxon>
        <taxon>Marinospirillum</taxon>
    </lineage>
</organism>
<dbReference type="EC" id="2.1.2.11" evidence="6"/>
<dbReference type="GO" id="GO:0003864">
    <property type="term" value="F:3-methyl-2-oxobutanoate hydroxymethyltransferase activity"/>
    <property type="evidence" value="ECO:0007669"/>
    <property type="project" value="UniProtKB-EC"/>
</dbReference>
<evidence type="ECO:0000256" key="2">
    <source>
        <dbReference type="ARBA" id="ARBA00011424"/>
    </source>
</evidence>
<comment type="function">
    <text evidence="6">Catalyzes the reversible reaction in which hydroxymethyl group from 5,10-methylenetetrahydrofolate is transferred onto alpha-ketoisovalerate to form ketopantoate.</text>
</comment>
<keyword evidence="4 6" id="KW-0808">Transferase</keyword>
<dbReference type="PANTHER" id="PTHR20881:SF0">
    <property type="entry name" value="3-METHYL-2-OXOBUTANOATE HYDROXYMETHYLTRANSFERASE"/>
    <property type="match status" value="1"/>
</dbReference>
<keyword evidence="5 6" id="KW-0479">Metal-binding</keyword>
<dbReference type="HAMAP" id="MF_00156">
    <property type="entry name" value="PanB"/>
    <property type="match status" value="1"/>
</dbReference>
<comment type="similarity">
    <text evidence="1 6">Belongs to the PanB family.</text>
</comment>
<proteinExistence type="inferred from homology"/>
<evidence type="ECO:0000313" key="7">
    <source>
        <dbReference type="EMBL" id="MFK7161713.1"/>
    </source>
</evidence>
<dbReference type="InterPro" id="IPR003700">
    <property type="entry name" value="Pantoate_hydroxy_MeTrfase"/>
</dbReference>
<keyword evidence="3 6" id="KW-0566">Pantothenate biosynthesis</keyword>
<dbReference type="PANTHER" id="PTHR20881">
    <property type="entry name" value="3-METHYL-2-OXOBUTANOATE HYDROXYMETHYLTRANSFERASE"/>
    <property type="match status" value="1"/>
</dbReference>
<dbReference type="PIRSF" id="PIRSF000388">
    <property type="entry name" value="Pantoate_hydroxy_MeTrfase"/>
    <property type="match status" value="1"/>
</dbReference>
<feature type="binding site" evidence="6">
    <location>
        <position position="45"/>
    </location>
    <ligand>
        <name>Mg(2+)</name>
        <dbReference type="ChEBI" id="CHEBI:18420"/>
    </ligand>
</feature>
<evidence type="ECO:0000313" key="8">
    <source>
        <dbReference type="Proteomes" id="UP001621714"/>
    </source>
</evidence>
<dbReference type="InterPro" id="IPR040442">
    <property type="entry name" value="Pyrv_kinase-like_dom_sf"/>
</dbReference>
<evidence type="ECO:0000256" key="6">
    <source>
        <dbReference type="HAMAP-Rule" id="MF_00156"/>
    </source>
</evidence>
<keyword evidence="6" id="KW-0963">Cytoplasm</keyword>
<dbReference type="CDD" id="cd06557">
    <property type="entry name" value="KPHMT-like"/>
    <property type="match status" value="1"/>
</dbReference>
<dbReference type="SUPFAM" id="SSF51621">
    <property type="entry name" value="Phosphoenolpyruvate/pyruvate domain"/>
    <property type="match status" value="1"/>
</dbReference>
<dbReference type="NCBIfam" id="NF001452">
    <property type="entry name" value="PRK00311.1"/>
    <property type="match status" value="1"/>
</dbReference>
<feature type="binding site" evidence="6">
    <location>
        <position position="114"/>
    </location>
    <ligand>
        <name>Mg(2+)</name>
        <dbReference type="ChEBI" id="CHEBI:18420"/>
    </ligand>
</feature>
<feature type="binding site" evidence="6">
    <location>
        <begin position="45"/>
        <end position="46"/>
    </location>
    <ligand>
        <name>3-methyl-2-oxobutanoate</name>
        <dbReference type="ChEBI" id="CHEBI:11851"/>
    </ligand>
</feature>
<comment type="subcellular location">
    <subcellularLocation>
        <location evidence="6">Cytoplasm</location>
    </subcellularLocation>
</comment>
<comment type="cofactor">
    <cofactor evidence="6">
        <name>Mg(2+)</name>
        <dbReference type="ChEBI" id="CHEBI:18420"/>
    </cofactor>
    <text evidence="6">Binds 1 Mg(2+) ion per subunit.</text>
</comment>
<protein>
    <recommendedName>
        <fullName evidence="6">3-methyl-2-oxobutanoate hydroxymethyltransferase</fullName>
        <ecNumber evidence="6">2.1.2.11</ecNumber>
    </recommendedName>
    <alternativeName>
        <fullName evidence="6">Ketopantoate hydroxymethyltransferase</fullName>
        <shortName evidence="6">KPHMT</shortName>
    </alternativeName>
</protein>
<evidence type="ECO:0000256" key="4">
    <source>
        <dbReference type="ARBA" id="ARBA00022679"/>
    </source>
</evidence>
<dbReference type="Gene3D" id="3.20.20.60">
    <property type="entry name" value="Phosphoenolpyruvate-binding domains"/>
    <property type="match status" value="1"/>
</dbReference>
<comment type="caution">
    <text evidence="7">The sequence shown here is derived from an EMBL/GenBank/DDBJ whole genome shotgun (WGS) entry which is preliminary data.</text>
</comment>
<comment type="subunit">
    <text evidence="2 6">Homodecamer; pentamer of dimers.</text>
</comment>
<reference evidence="7 8" key="1">
    <citation type="submission" date="2024-02" db="EMBL/GenBank/DDBJ databases">
        <title>Marinospirillum sp. MEB 164 isolated from Lonar lake sediment.</title>
        <authorList>
            <person name="Joshi A."/>
            <person name="Thite S."/>
        </authorList>
    </citation>
    <scope>NUCLEOTIDE SEQUENCE [LARGE SCALE GENOMIC DNA]</scope>
    <source>
        <strain evidence="7 8">MEB164</strain>
    </source>
</reference>
<evidence type="ECO:0000256" key="5">
    <source>
        <dbReference type="ARBA" id="ARBA00022723"/>
    </source>
</evidence>
<comment type="catalytic activity">
    <reaction evidence="6">
        <text>(6R)-5,10-methylene-5,6,7,8-tetrahydrofolate + 3-methyl-2-oxobutanoate + H2O = 2-dehydropantoate + (6S)-5,6,7,8-tetrahydrofolate</text>
        <dbReference type="Rhea" id="RHEA:11824"/>
        <dbReference type="ChEBI" id="CHEBI:11561"/>
        <dbReference type="ChEBI" id="CHEBI:11851"/>
        <dbReference type="ChEBI" id="CHEBI:15377"/>
        <dbReference type="ChEBI" id="CHEBI:15636"/>
        <dbReference type="ChEBI" id="CHEBI:57453"/>
        <dbReference type="EC" id="2.1.2.11"/>
    </reaction>
</comment>
<name>A0ABW8PZJ4_9GAMM</name>
<evidence type="ECO:0000256" key="1">
    <source>
        <dbReference type="ARBA" id="ARBA00008676"/>
    </source>
</evidence>